<dbReference type="PANTHER" id="PTHR36842">
    <property type="entry name" value="PROTEIN TOLB HOMOLOG"/>
    <property type="match status" value="1"/>
</dbReference>
<dbReference type="InterPro" id="IPR016032">
    <property type="entry name" value="Sig_transdc_resp-reg_C-effctor"/>
</dbReference>
<dbReference type="InterPro" id="IPR011659">
    <property type="entry name" value="WD40"/>
</dbReference>
<evidence type="ECO:0000313" key="7">
    <source>
        <dbReference type="Proteomes" id="UP000596252"/>
    </source>
</evidence>
<evidence type="ECO:0000256" key="3">
    <source>
        <dbReference type="PROSITE-ProRule" id="PRU01091"/>
    </source>
</evidence>
<dbReference type="Gene3D" id="2.120.10.30">
    <property type="entry name" value="TolB, C-terminal domain"/>
    <property type="match status" value="3"/>
</dbReference>
<evidence type="ECO:0000313" key="6">
    <source>
        <dbReference type="EMBL" id="QRH00164.1"/>
    </source>
</evidence>
<evidence type="ECO:0000256" key="2">
    <source>
        <dbReference type="ARBA" id="ARBA00023125"/>
    </source>
</evidence>
<dbReference type="SUPFAM" id="SSF82171">
    <property type="entry name" value="DPP6 N-terminal domain-like"/>
    <property type="match status" value="1"/>
</dbReference>
<reference evidence="6 7" key="1">
    <citation type="journal article" date="2012" name="Antonie Van Leeuwenhoek">
        <title>Shewanella litorisediminis sp. nov., a gammaproteobacterium isolated from a tidal flat sediment.</title>
        <authorList>
            <person name="Lee M.H."/>
            <person name="Yoon J.H."/>
        </authorList>
    </citation>
    <scope>NUCLEOTIDE SEQUENCE [LARGE SCALE GENOMIC DNA]</scope>
    <source>
        <strain evidence="6 7">SMK1-12</strain>
    </source>
</reference>
<name>A0ABX7FYQ3_9GAMM</name>
<evidence type="ECO:0000256" key="1">
    <source>
        <dbReference type="ARBA" id="ARBA00009820"/>
    </source>
</evidence>
<keyword evidence="4" id="KW-1133">Transmembrane helix</keyword>
<keyword evidence="4" id="KW-0472">Membrane</keyword>
<dbReference type="InterPro" id="IPR011042">
    <property type="entry name" value="6-blade_b-propeller_TolB-like"/>
</dbReference>
<feature type="domain" description="OmpR/PhoB-type" evidence="5">
    <location>
        <begin position="3"/>
        <end position="106"/>
    </location>
</feature>
<keyword evidence="2 3" id="KW-0238">DNA-binding</keyword>
<protein>
    <submittedName>
        <fullName evidence="6">PD40 domain-containing protein</fullName>
    </submittedName>
</protein>
<evidence type="ECO:0000259" key="5">
    <source>
        <dbReference type="PROSITE" id="PS51755"/>
    </source>
</evidence>
<dbReference type="SMART" id="SM00862">
    <property type="entry name" value="Trans_reg_C"/>
    <property type="match status" value="1"/>
</dbReference>
<dbReference type="InterPro" id="IPR001867">
    <property type="entry name" value="OmpR/PhoB-type_DNA-bd"/>
</dbReference>
<keyword evidence="7" id="KW-1185">Reference proteome</keyword>
<organism evidence="6 7">
    <name type="scientific">Shewanella litorisediminis</name>
    <dbReference type="NCBI Taxonomy" id="1173586"/>
    <lineage>
        <taxon>Bacteria</taxon>
        <taxon>Pseudomonadati</taxon>
        <taxon>Pseudomonadota</taxon>
        <taxon>Gammaproteobacteria</taxon>
        <taxon>Alteromonadales</taxon>
        <taxon>Shewanellaceae</taxon>
        <taxon>Shewanella</taxon>
    </lineage>
</organism>
<dbReference type="PANTHER" id="PTHR36842:SF1">
    <property type="entry name" value="PROTEIN TOLB"/>
    <property type="match status" value="1"/>
</dbReference>
<evidence type="ECO:0000256" key="4">
    <source>
        <dbReference type="SAM" id="Phobius"/>
    </source>
</evidence>
<dbReference type="InterPro" id="IPR036388">
    <property type="entry name" value="WH-like_DNA-bd_sf"/>
</dbReference>
<keyword evidence="4" id="KW-0812">Transmembrane</keyword>
<gene>
    <name evidence="6" type="ORF">JQC75_09580</name>
</gene>
<accession>A0ABX7FYQ3</accession>
<dbReference type="Gene3D" id="1.10.10.10">
    <property type="entry name" value="Winged helix-like DNA-binding domain superfamily/Winged helix DNA-binding domain"/>
    <property type="match status" value="1"/>
</dbReference>
<sequence>MKLGDYRVGNWLVITHELKLVRADQKSDTAVEEVLAPKVFEVLMQLVLATNNTVSRSTLIEEIWAGNVAVGSRGVTNAIYALRKILDQGETNSIGTISKSGYQLRLPVSEVTQDTPNQVIEHNQQPSHYRNLTPFALFGAVCLIGLLLMMYFNPEESAKPDLIRYGKPEPLSYLEGIEETPEISPDGNSLAFMWVKDNEPSRIFIQSLKDNQATLRQLSFSTANETTPTWSPDGRRLAYLKIDSTGNCEVWIKELATLIENRITACVQERFHKSLEWSPSGALIAYTDSAENGASAIFVYHLETQKSTQITFPEQGQRDTQLAWAKASDVLAFVRAQGTHSYELFTTNLDGNIHQLTHDQVPIHGLTWDLDDQSIVFNSMRDGEHAYWRITLKDNALTLVHRDQTPFNITTLNSLYSYAYVKHASQEQLEILTEGRSDFIESSGRDLYGALSPNGAHIAFLSNRSGEFELWINDTYSTQYQQVTHRQGIPEVPAWSKDSKSVLTVLQASDAKPRIVLVLIPSGEQKTLLQDGYEYRNPVWAKDDNTILFSSNRSGNWEIWQYNFVTGDKKQLTQEGGKFAMFGDDGLLYYTKPNMPGLWTIGSNGSSEHKVLEDLATDDWGNWITKDGGIYYITRGPDADSIYFWNGKESTKIATYARGSIKINRSLSMSSDGTLVLTKLSKRAANIVKIAPLAN</sequence>
<dbReference type="Proteomes" id="UP000596252">
    <property type="component" value="Chromosome"/>
</dbReference>
<dbReference type="CDD" id="cd00383">
    <property type="entry name" value="trans_reg_C"/>
    <property type="match status" value="1"/>
</dbReference>
<dbReference type="Pfam" id="PF00486">
    <property type="entry name" value="Trans_reg_C"/>
    <property type="match status" value="1"/>
</dbReference>
<comment type="similarity">
    <text evidence="1">Belongs to the TolB family.</text>
</comment>
<dbReference type="PROSITE" id="PS51755">
    <property type="entry name" value="OMPR_PHOB"/>
    <property type="match status" value="1"/>
</dbReference>
<feature type="transmembrane region" description="Helical" evidence="4">
    <location>
        <begin position="132"/>
        <end position="152"/>
    </location>
</feature>
<proteinExistence type="inferred from homology"/>
<dbReference type="Pfam" id="PF07676">
    <property type="entry name" value="PD40"/>
    <property type="match status" value="4"/>
</dbReference>
<dbReference type="RefSeq" id="WP_203323903.1">
    <property type="nucleotide sequence ID" value="NZ_CP069213.1"/>
</dbReference>
<feature type="DNA-binding region" description="OmpR/PhoB-type" evidence="3">
    <location>
        <begin position="3"/>
        <end position="106"/>
    </location>
</feature>
<dbReference type="SUPFAM" id="SSF46894">
    <property type="entry name" value="C-terminal effector domain of the bipartite response regulators"/>
    <property type="match status" value="1"/>
</dbReference>
<dbReference type="EMBL" id="CP069213">
    <property type="protein sequence ID" value="QRH00164.1"/>
    <property type="molecule type" value="Genomic_DNA"/>
</dbReference>